<protein>
    <submittedName>
        <fullName evidence="3">Uncharacterized protein</fullName>
    </submittedName>
</protein>
<reference evidence="3" key="1">
    <citation type="submission" date="2022-11" db="UniProtKB">
        <authorList>
            <consortium name="WormBaseParasite"/>
        </authorList>
    </citation>
    <scope>IDENTIFICATION</scope>
</reference>
<dbReference type="Proteomes" id="UP000887577">
    <property type="component" value="Unplaced"/>
</dbReference>
<name>A0A914YT32_9BILA</name>
<keyword evidence="1" id="KW-0175">Coiled coil</keyword>
<keyword evidence="2" id="KW-1185">Reference proteome</keyword>
<proteinExistence type="predicted"/>
<organism evidence="2 3">
    <name type="scientific">Panagrolaimus superbus</name>
    <dbReference type="NCBI Taxonomy" id="310955"/>
    <lineage>
        <taxon>Eukaryota</taxon>
        <taxon>Metazoa</taxon>
        <taxon>Ecdysozoa</taxon>
        <taxon>Nematoda</taxon>
        <taxon>Chromadorea</taxon>
        <taxon>Rhabditida</taxon>
        <taxon>Tylenchina</taxon>
        <taxon>Panagrolaimomorpha</taxon>
        <taxon>Panagrolaimoidea</taxon>
        <taxon>Panagrolaimidae</taxon>
        <taxon>Panagrolaimus</taxon>
    </lineage>
</organism>
<evidence type="ECO:0000313" key="3">
    <source>
        <dbReference type="WBParaSite" id="PSU_v2.g3319.t1"/>
    </source>
</evidence>
<evidence type="ECO:0000313" key="2">
    <source>
        <dbReference type="Proteomes" id="UP000887577"/>
    </source>
</evidence>
<feature type="coiled-coil region" evidence="1">
    <location>
        <begin position="32"/>
        <end position="94"/>
    </location>
</feature>
<evidence type="ECO:0000256" key="1">
    <source>
        <dbReference type="SAM" id="Coils"/>
    </source>
</evidence>
<dbReference type="WBParaSite" id="PSU_v2.g3319.t1">
    <property type="protein sequence ID" value="PSU_v2.g3319.t1"/>
    <property type="gene ID" value="PSU_v2.g3319"/>
</dbReference>
<sequence>MCERDSIYVPISLAATLKKMEESKQKQECEQCKKLEDRFEMTKEKMRDVEECLQYQNELRIQLETELDDLRTVYEMKDDECQKLQQQLDTYLKDPEVAPKLPTYANNRINELCINFTTLKNENYHIYNEFIKQQSMCQFEVERCKTLSSEMEYIKTRAEEQHEAHESLKKHFIQRLEELNSTENEKSEQIKELENTVMLSIQLFSKLINSPEFTNEELKQEIQDFLDVQCNANENL</sequence>
<dbReference type="AlphaFoldDB" id="A0A914YT32"/>
<accession>A0A914YT32</accession>